<reference evidence="1" key="1">
    <citation type="submission" date="2021-06" db="EMBL/GenBank/DDBJ databases">
        <title>Comparative genomics, transcriptomics and evolutionary studies reveal genomic signatures of adaptation to plant cell wall in hemibiotrophic fungi.</title>
        <authorList>
            <consortium name="DOE Joint Genome Institute"/>
            <person name="Baroncelli R."/>
            <person name="Diaz J.F."/>
            <person name="Benocci T."/>
            <person name="Peng M."/>
            <person name="Battaglia E."/>
            <person name="Haridas S."/>
            <person name="Andreopoulos W."/>
            <person name="Labutti K."/>
            <person name="Pangilinan J."/>
            <person name="Floch G.L."/>
            <person name="Makela M.R."/>
            <person name="Henrissat B."/>
            <person name="Grigoriev I.V."/>
            <person name="Crouch J.A."/>
            <person name="De Vries R.P."/>
            <person name="Sukno S.A."/>
            <person name="Thon M.R."/>
        </authorList>
    </citation>
    <scope>NUCLEOTIDE SEQUENCE</scope>
    <source>
        <strain evidence="1">CBS 193.32</strain>
    </source>
</reference>
<sequence length="204" mass="21706">MRQEAGVLGNASDAVGIALLLKHGVIEPRGFTTESTDGSRCTADHWTGCYRAGCDTHQGDKEEHRYYPTRKWAKAIEPEQLVPFLDACPERQQPCEGRGGIDAGVVVARQSSLEDAHFVGVVEQVVVRESGFGGNQVPEGQGGGRLILCEQLVFDGVSCVLLARSVHYSLGLVSVEGAGLSGVTLSGKKYAVEHSRNVADGSLV</sequence>
<dbReference type="RefSeq" id="XP_060428639.1">
    <property type="nucleotide sequence ID" value="XM_060575144.1"/>
</dbReference>
<proteinExistence type="predicted"/>
<organism evidence="1 2">
    <name type="scientific">Colletotrichum godetiae</name>
    <dbReference type="NCBI Taxonomy" id="1209918"/>
    <lineage>
        <taxon>Eukaryota</taxon>
        <taxon>Fungi</taxon>
        <taxon>Dikarya</taxon>
        <taxon>Ascomycota</taxon>
        <taxon>Pezizomycotina</taxon>
        <taxon>Sordariomycetes</taxon>
        <taxon>Hypocreomycetidae</taxon>
        <taxon>Glomerellales</taxon>
        <taxon>Glomerellaceae</taxon>
        <taxon>Colletotrichum</taxon>
        <taxon>Colletotrichum acutatum species complex</taxon>
    </lineage>
</organism>
<evidence type="ECO:0000313" key="1">
    <source>
        <dbReference type="EMBL" id="KAK1674636.1"/>
    </source>
</evidence>
<dbReference type="AlphaFoldDB" id="A0AAJ0AIQ6"/>
<evidence type="ECO:0000313" key="2">
    <source>
        <dbReference type="Proteomes" id="UP001224890"/>
    </source>
</evidence>
<dbReference type="Proteomes" id="UP001224890">
    <property type="component" value="Unassembled WGS sequence"/>
</dbReference>
<comment type="caution">
    <text evidence="1">The sequence shown here is derived from an EMBL/GenBank/DDBJ whole genome shotgun (WGS) entry which is preliminary data.</text>
</comment>
<protein>
    <submittedName>
        <fullName evidence="1">Uncharacterized protein</fullName>
    </submittedName>
</protein>
<dbReference type="GeneID" id="85459670"/>
<dbReference type="EMBL" id="JAHMHR010000025">
    <property type="protein sequence ID" value="KAK1674636.1"/>
    <property type="molecule type" value="Genomic_DNA"/>
</dbReference>
<accession>A0AAJ0AIQ6</accession>
<gene>
    <name evidence="1" type="ORF">BDP55DRAFT_667051</name>
</gene>
<keyword evidence="2" id="KW-1185">Reference proteome</keyword>
<name>A0AAJ0AIQ6_9PEZI</name>